<sequence>MALSRIWAAFIIIAIAVASFKCVFSGDKNIYSRMVTGKADDAYDTVYYQMIGAPDRAVAASPEAFVHNLQSYAFMPADSAHPAKLILTANLNTDTVVKLKAIHPEWQYYTFQSVQSKLHKNADGVIETCKSGVNISLGLIGIMALFMGFMSIAEKAGGIRLLSKIVGPFFSKLFPELPKGHPAMGHMVMNFSANLLGLDNAATPFGLKAMESLQELNPNKDTASNSQIMFLCLHASGLTLIPVSIIAMRSALHAANPTDIFVPCMIATFVATLAAMSIVAFKQRINLFQPVVLAWIGGLSAVIAAMVVYLTKLNVAGMQSFSSLLSNGLILFIFLVIVLGGLYKKINIFDAFVEGAKGGFETSVRIIPYLVGILVAISMLRTSGTFDAVINGMKSIFIALHTDTRFVDGLPTALIKPLSGSAARGMMVDTMKNFGPDSFAGRLACILQGSSDTTFYVLAVYFGAVSVRNTRYAAAAMLLADLVGIITAIILAYLFFGNI</sequence>
<organism evidence="3 4">
    <name type="scientific">Taibaiella soli</name>
    <dbReference type="NCBI Taxonomy" id="1649169"/>
    <lineage>
        <taxon>Bacteria</taxon>
        <taxon>Pseudomonadati</taxon>
        <taxon>Bacteroidota</taxon>
        <taxon>Chitinophagia</taxon>
        <taxon>Chitinophagales</taxon>
        <taxon>Chitinophagaceae</taxon>
        <taxon>Taibaiella</taxon>
    </lineage>
</organism>
<keyword evidence="1" id="KW-1133">Transmembrane helix</keyword>
<protein>
    <submittedName>
        <fullName evidence="3">Spore maturation protein</fullName>
    </submittedName>
</protein>
<dbReference type="RefSeq" id="WP_110997863.1">
    <property type="nucleotide sequence ID" value="NZ_QKTW01000009.1"/>
</dbReference>
<dbReference type="InterPro" id="IPR011642">
    <property type="entry name" value="Gate_dom"/>
</dbReference>
<evidence type="ECO:0000313" key="4">
    <source>
        <dbReference type="Proteomes" id="UP000248745"/>
    </source>
</evidence>
<evidence type="ECO:0000313" key="3">
    <source>
        <dbReference type="EMBL" id="PZF73765.1"/>
    </source>
</evidence>
<keyword evidence="4" id="KW-1185">Reference proteome</keyword>
<keyword evidence="1" id="KW-0812">Transmembrane</keyword>
<feature type="transmembrane region" description="Helical" evidence="1">
    <location>
        <begin position="472"/>
        <end position="496"/>
    </location>
</feature>
<feature type="domain" description="Nucleoside transporter/FeoB GTPase Gate" evidence="2">
    <location>
        <begin position="364"/>
        <end position="466"/>
    </location>
</feature>
<proteinExistence type="predicted"/>
<feature type="domain" description="Nucleoside transporter/FeoB GTPase Gate" evidence="2">
    <location>
        <begin position="137"/>
        <end position="249"/>
    </location>
</feature>
<dbReference type="OrthoDB" id="9805623at2"/>
<dbReference type="GO" id="GO:0005886">
    <property type="term" value="C:plasma membrane"/>
    <property type="evidence" value="ECO:0007669"/>
    <property type="project" value="TreeGrafter"/>
</dbReference>
<dbReference type="PANTHER" id="PTHR35793">
    <property type="entry name" value="INNER MEMBRANE PROTEIN YJIG"/>
    <property type="match status" value="1"/>
</dbReference>
<comment type="caution">
    <text evidence="3">The sequence shown here is derived from an EMBL/GenBank/DDBJ whole genome shotgun (WGS) entry which is preliminary data.</text>
</comment>
<name>A0A2W2AE80_9BACT</name>
<feature type="transmembrane region" description="Helical" evidence="1">
    <location>
        <begin position="363"/>
        <end position="380"/>
    </location>
</feature>
<feature type="transmembrane region" description="Helical" evidence="1">
    <location>
        <begin position="135"/>
        <end position="153"/>
    </location>
</feature>
<dbReference type="AlphaFoldDB" id="A0A2W2AE80"/>
<dbReference type="Pfam" id="PF07670">
    <property type="entry name" value="Gate"/>
    <property type="match status" value="2"/>
</dbReference>
<evidence type="ECO:0000259" key="2">
    <source>
        <dbReference type="Pfam" id="PF07670"/>
    </source>
</evidence>
<dbReference type="PANTHER" id="PTHR35793:SF2">
    <property type="entry name" value="INNER MEMBRANE PROTEIN YJIG"/>
    <property type="match status" value="1"/>
</dbReference>
<accession>A0A2W2AE80</accession>
<feature type="transmembrane region" description="Helical" evidence="1">
    <location>
        <begin position="6"/>
        <end position="24"/>
    </location>
</feature>
<keyword evidence="1" id="KW-0472">Membrane</keyword>
<feature type="transmembrane region" description="Helical" evidence="1">
    <location>
        <begin position="323"/>
        <end position="343"/>
    </location>
</feature>
<dbReference type="EMBL" id="QKTW01000009">
    <property type="protein sequence ID" value="PZF73765.1"/>
    <property type="molecule type" value="Genomic_DNA"/>
</dbReference>
<reference evidence="3 4" key="1">
    <citation type="submission" date="2018-06" db="EMBL/GenBank/DDBJ databases">
        <title>Mucibacter soli gen. nov., sp. nov., a new member of the family Chitinophagaceae producing mucin.</title>
        <authorList>
            <person name="Kim M.-K."/>
            <person name="Park S."/>
            <person name="Kim T.-S."/>
            <person name="Joung Y."/>
            <person name="Han J.-H."/>
            <person name="Kim S.B."/>
        </authorList>
    </citation>
    <scope>NUCLEOTIDE SEQUENCE [LARGE SCALE GENOMIC DNA]</scope>
    <source>
        <strain evidence="3 4">R1-15</strain>
    </source>
</reference>
<feature type="transmembrane region" description="Helical" evidence="1">
    <location>
        <begin position="228"/>
        <end position="248"/>
    </location>
</feature>
<dbReference type="InterPro" id="IPR052549">
    <property type="entry name" value="SpmB"/>
</dbReference>
<gene>
    <name evidence="3" type="ORF">DN068_05330</name>
</gene>
<evidence type="ECO:0000256" key="1">
    <source>
        <dbReference type="SAM" id="Phobius"/>
    </source>
</evidence>
<feature type="transmembrane region" description="Helical" evidence="1">
    <location>
        <begin position="260"/>
        <end position="281"/>
    </location>
</feature>
<dbReference type="Proteomes" id="UP000248745">
    <property type="component" value="Unassembled WGS sequence"/>
</dbReference>
<feature type="transmembrane region" description="Helical" evidence="1">
    <location>
        <begin position="287"/>
        <end position="311"/>
    </location>
</feature>